<dbReference type="GO" id="GO:0015031">
    <property type="term" value="P:protein transport"/>
    <property type="evidence" value="ECO:0007669"/>
    <property type="project" value="UniProtKB-KW"/>
</dbReference>
<keyword evidence="6 11" id="KW-0812">Transmembrane</keyword>
<name>C6WYZ3_METML</name>
<protein>
    <submittedName>
        <fullName evidence="13">TonB family protein</fullName>
    </submittedName>
</protein>
<reference evidence="14" key="1">
    <citation type="submission" date="2009-07" db="EMBL/GenBank/DDBJ databases">
        <title>Complete sequence of Methylotenera mobilis JLW8.</title>
        <authorList>
            <consortium name="US DOE Joint Genome Institute"/>
            <person name="Lucas S."/>
            <person name="Copeland A."/>
            <person name="Lapidus A."/>
            <person name="Glavina del Rio T."/>
            <person name="Tice H."/>
            <person name="Bruce D."/>
            <person name="Goodwin L."/>
            <person name="Pitluck S."/>
            <person name="LaButti K.M."/>
            <person name="Clum A."/>
            <person name="Larimer F."/>
            <person name="Land M."/>
            <person name="Hauser L."/>
            <person name="Kyrpides N."/>
            <person name="Mikhailova N."/>
            <person name="Kayluzhnaya M."/>
            <person name="Chistoserdova L."/>
        </authorList>
    </citation>
    <scope>NUCLEOTIDE SEQUENCE [LARGE SCALE GENOMIC DNA]</scope>
    <source>
        <strain evidence="14">JLW8 / ATCC BAA-1282 / DSM 17540</strain>
    </source>
</reference>
<dbReference type="eggNOG" id="COG0810">
    <property type="taxonomic scope" value="Bacteria"/>
</dbReference>
<dbReference type="NCBIfam" id="TIGR01352">
    <property type="entry name" value="tonB_Cterm"/>
    <property type="match status" value="1"/>
</dbReference>
<feature type="region of interest" description="Disordered" evidence="10">
    <location>
        <begin position="123"/>
        <end position="144"/>
    </location>
</feature>
<organism evidence="13 14">
    <name type="scientific">Methylotenera mobilis (strain JLW8 / ATCC BAA-1282 / DSM 17540)</name>
    <dbReference type="NCBI Taxonomy" id="583345"/>
    <lineage>
        <taxon>Bacteria</taxon>
        <taxon>Pseudomonadati</taxon>
        <taxon>Pseudomonadota</taxon>
        <taxon>Betaproteobacteria</taxon>
        <taxon>Nitrosomonadales</taxon>
        <taxon>Methylophilaceae</taxon>
        <taxon>Methylotenera</taxon>
    </lineage>
</organism>
<dbReference type="RefSeq" id="WP_015832976.1">
    <property type="nucleotide sequence ID" value="NC_012968.1"/>
</dbReference>
<dbReference type="HOGENOM" id="CLU_076333_4_0_4"/>
<keyword evidence="8 11" id="KW-1133">Transmembrane helix</keyword>
<dbReference type="EMBL" id="CP001672">
    <property type="protein sequence ID" value="ACT48941.1"/>
    <property type="molecule type" value="Genomic_DNA"/>
</dbReference>
<dbReference type="PANTHER" id="PTHR33446">
    <property type="entry name" value="PROTEIN TONB-RELATED"/>
    <property type="match status" value="1"/>
</dbReference>
<evidence type="ECO:0000256" key="3">
    <source>
        <dbReference type="ARBA" id="ARBA00022448"/>
    </source>
</evidence>
<evidence type="ECO:0000256" key="11">
    <source>
        <dbReference type="SAM" id="Phobius"/>
    </source>
</evidence>
<feature type="domain" description="TonB C-terminal" evidence="12">
    <location>
        <begin position="155"/>
        <end position="246"/>
    </location>
</feature>
<evidence type="ECO:0000256" key="6">
    <source>
        <dbReference type="ARBA" id="ARBA00022692"/>
    </source>
</evidence>
<evidence type="ECO:0000313" key="14">
    <source>
        <dbReference type="Proteomes" id="UP000002742"/>
    </source>
</evidence>
<dbReference type="Gene3D" id="3.30.1150.10">
    <property type="match status" value="1"/>
</dbReference>
<dbReference type="PROSITE" id="PS52015">
    <property type="entry name" value="TONB_CTD"/>
    <property type="match status" value="1"/>
</dbReference>
<dbReference type="GO" id="GO:0055085">
    <property type="term" value="P:transmembrane transport"/>
    <property type="evidence" value="ECO:0007669"/>
    <property type="project" value="InterPro"/>
</dbReference>
<evidence type="ECO:0000256" key="5">
    <source>
        <dbReference type="ARBA" id="ARBA00022519"/>
    </source>
</evidence>
<keyword evidence="7" id="KW-0653">Protein transport</keyword>
<evidence type="ECO:0000256" key="2">
    <source>
        <dbReference type="ARBA" id="ARBA00006555"/>
    </source>
</evidence>
<dbReference type="OrthoDB" id="8563545at2"/>
<dbReference type="KEGG" id="mmb:Mmol_2039"/>
<reference evidence="13 14" key="2">
    <citation type="journal article" date="2011" name="J. Bacteriol.">
        <title>Genomes of three methylotrophs from a single niche uncover genetic and metabolic divergence of Methylophilaceae.</title>
        <authorList>
            <person name="Lapidus A."/>
            <person name="Clum A."/>
            <person name="Labutti K."/>
            <person name="Kaluzhnaya M.G."/>
            <person name="Lim S."/>
            <person name="Beck D.A."/>
            <person name="Glavina Del Rio T."/>
            <person name="Nolan M."/>
            <person name="Mavromatis K."/>
            <person name="Huntemann M."/>
            <person name="Lucas S."/>
            <person name="Lidstrom M.E."/>
            <person name="Ivanova N."/>
            <person name="Chistoserdova L."/>
        </authorList>
    </citation>
    <scope>NUCLEOTIDE SEQUENCE [LARGE SCALE GENOMIC DNA]</scope>
    <source>
        <strain evidence="14">JLW8 / ATCC BAA-1282 / DSM 17540</strain>
    </source>
</reference>
<evidence type="ECO:0000256" key="8">
    <source>
        <dbReference type="ARBA" id="ARBA00022989"/>
    </source>
</evidence>
<dbReference type="InterPro" id="IPR051045">
    <property type="entry name" value="TonB-dependent_transducer"/>
</dbReference>
<evidence type="ECO:0000256" key="1">
    <source>
        <dbReference type="ARBA" id="ARBA00004383"/>
    </source>
</evidence>
<dbReference type="Proteomes" id="UP000002742">
    <property type="component" value="Chromosome"/>
</dbReference>
<accession>C6WYZ3</accession>
<dbReference type="STRING" id="583345.Mmol_2039"/>
<evidence type="ECO:0000259" key="12">
    <source>
        <dbReference type="PROSITE" id="PS52015"/>
    </source>
</evidence>
<keyword evidence="3" id="KW-0813">Transport</keyword>
<dbReference type="PANTHER" id="PTHR33446:SF2">
    <property type="entry name" value="PROTEIN TONB"/>
    <property type="match status" value="1"/>
</dbReference>
<evidence type="ECO:0000256" key="9">
    <source>
        <dbReference type="ARBA" id="ARBA00023136"/>
    </source>
</evidence>
<dbReference type="InterPro" id="IPR037682">
    <property type="entry name" value="TonB_C"/>
</dbReference>
<comment type="similarity">
    <text evidence="2">Belongs to the TonB family.</text>
</comment>
<feature type="compositionally biased region" description="Pro residues" evidence="10">
    <location>
        <begin position="129"/>
        <end position="144"/>
    </location>
</feature>
<gene>
    <name evidence="13" type="ordered locus">Mmol_2039</name>
</gene>
<dbReference type="GO" id="GO:0098797">
    <property type="term" value="C:plasma membrane protein complex"/>
    <property type="evidence" value="ECO:0007669"/>
    <property type="project" value="TreeGrafter"/>
</dbReference>
<dbReference type="Pfam" id="PF03544">
    <property type="entry name" value="TonB_C"/>
    <property type="match status" value="1"/>
</dbReference>
<keyword evidence="9 11" id="KW-0472">Membrane</keyword>
<keyword evidence="5" id="KW-0997">Cell inner membrane</keyword>
<comment type="subcellular location">
    <subcellularLocation>
        <location evidence="1">Cell inner membrane</location>
        <topology evidence="1">Single-pass membrane protein</topology>
        <orientation evidence="1">Periplasmic side</orientation>
    </subcellularLocation>
</comment>
<dbReference type="SUPFAM" id="SSF74653">
    <property type="entry name" value="TolA/TonB C-terminal domain"/>
    <property type="match status" value="1"/>
</dbReference>
<dbReference type="AlphaFoldDB" id="C6WYZ3"/>
<evidence type="ECO:0000256" key="4">
    <source>
        <dbReference type="ARBA" id="ARBA00022475"/>
    </source>
</evidence>
<evidence type="ECO:0000256" key="10">
    <source>
        <dbReference type="SAM" id="MobiDB-lite"/>
    </source>
</evidence>
<evidence type="ECO:0000313" key="13">
    <source>
        <dbReference type="EMBL" id="ACT48941.1"/>
    </source>
</evidence>
<sequence>MNSAATHPSSQWDNTIVWAIVCSILLHGLLVLIIPNIHFDAVKMPEVLEIQLVKQAAPPAPPPQPVQPPAEVVEPQTKAIPKPLPKPVVKQTPSPIVQETRPIPETPIITAAPEVIAVKPAPERTAPTHTPPVAEPVKEAPPMPSQADIDNATGRYGNSLWNAISKHKKYPKIAQMRGWQGEAIVELELDGSGKLKSKKITQSSGYEVLDKQALEMVEKAVPFPTPPEALRNSNFTIVIPVPFKLE</sequence>
<dbReference type="GO" id="GO:0031992">
    <property type="term" value="F:energy transducer activity"/>
    <property type="evidence" value="ECO:0007669"/>
    <property type="project" value="TreeGrafter"/>
</dbReference>
<proteinExistence type="inferred from homology"/>
<feature type="transmembrane region" description="Helical" evidence="11">
    <location>
        <begin position="16"/>
        <end position="34"/>
    </location>
</feature>
<keyword evidence="14" id="KW-1185">Reference proteome</keyword>
<dbReference type="InterPro" id="IPR006260">
    <property type="entry name" value="TonB/TolA_C"/>
</dbReference>
<keyword evidence="4" id="KW-1003">Cell membrane</keyword>
<evidence type="ECO:0000256" key="7">
    <source>
        <dbReference type="ARBA" id="ARBA00022927"/>
    </source>
</evidence>